<dbReference type="InterPro" id="IPR001433">
    <property type="entry name" value="OxRdtase_FAD/NAD-bd"/>
</dbReference>
<accession>A0ABN8TRI1</accession>
<organism evidence="2 3">
    <name type="scientific">Vibrio aestuarianus</name>
    <dbReference type="NCBI Taxonomy" id="28171"/>
    <lineage>
        <taxon>Bacteria</taxon>
        <taxon>Pseudomonadati</taxon>
        <taxon>Pseudomonadota</taxon>
        <taxon>Gammaproteobacteria</taxon>
        <taxon>Vibrionales</taxon>
        <taxon>Vibrionaceae</taxon>
        <taxon>Vibrio</taxon>
    </lineage>
</organism>
<dbReference type="PANTHER" id="PTHR47354:SF5">
    <property type="entry name" value="PROTEIN RFBI"/>
    <property type="match status" value="1"/>
</dbReference>
<comment type="caution">
    <text evidence="2">The sequence shown here is derived from an EMBL/GenBank/DDBJ whole genome shotgun (WGS) entry which is preliminary data.</text>
</comment>
<dbReference type="Proteomes" id="UP001152658">
    <property type="component" value="Unassembled WGS sequence"/>
</dbReference>
<dbReference type="SUPFAM" id="SSF52343">
    <property type="entry name" value="Ferredoxin reductase-like, C-terminal NADP-linked domain"/>
    <property type="match status" value="1"/>
</dbReference>
<dbReference type="Pfam" id="PF00175">
    <property type="entry name" value="NAD_binding_1"/>
    <property type="match status" value="1"/>
</dbReference>
<evidence type="ECO:0000313" key="2">
    <source>
        <dbReference type="EMBL" id="CAH8209217.1"/>
    </source>
</evidence>
<dbReference type="EMBL" id="CALYLK010000128">
    <property type="protein sequence ID" value="CAH8209217.1"/>
    <property type="molecule type" value="Genomic_DNA"/>
</dbReference>
<keyword evidence="3" id="KW-1185">Reference proteome</keyword>
<name>A0ABN8TRI1_9VIBR</name>
<proteinExistence type="predicted"/>
<dbReference type="PANTHER" id="PTHR47354">
    <property type="entry name" value="NADH OXIDOREDUCTASE HCR"/>
    <property type="match status" value="1"/>
</dbReference>
<evidence type="ECO:0000259" key="1">
    <source>
        <dbReference type="Pfam" id="PF00175"/>
    </source>
</evidence>
<reference evidence="2" key="1">
    <citation type="submission" date="2022-06" db="EMBL/GenBank/DDBJ databases">
        <authorList>
            <person name="Goudenege D."/>
            <person name="Le Roux F."/>
        </authorList>
    </citation>
    <scope>NUCLEOTIDE SEQUENCE</scope>
    <source>
        <strain evidence="2">12-063</strain>
    </source>
</reference>
<protein>
    <recommendedName>
        <fullName evidence="1">Oxidoreductase FAD/NAD(P)-binding domain-containing protein</fullName>
    </recommendedName>
</protein>
<evidence type="ECO:0000313" key="3">
    <source>
        <dbReference type="Proteomes" id="UP001152658"/>
    </source>
</evidence>
<dbReference type="Gene3D" id="3.40.50.80">
    <property type="entry name" value="Nucleotide-binding domain of ferredoxin-NADP reductase (FNR) module"/>
    <property type="match status" value="1"/>
</dbReference>
<dbReference type="InterPro" id="IPR039261">
    <property type="entry name" value="FNR_nucleotide-bd"/>
</dbReference>
<dbReference type="RefSeq" id="WP_247652516.1">
    <property type="nucleotide sequence ID" value="NZ_CALYLF010000154.1"/>
</dbReference>
<gene>
    <name evidence="2" type="ORF">VAE063_880021</name>
</gene>
<dbReference type="InterPro" id="IPR050415">
    <property type="entry name" value="MRET"/>
</dbReference>
<sequence length="119" mass="13704">MIIGRKYSLGYKMHKVCSRPDIYWGMQYQKELYCNELIALANQNQNISFTAVLSRELEPLPDYQQGYVQNVVVRDFSSLNDVEVYACGSLSMIEDAKTLFLQYHLPVDAFFSDAFTPAK</sequence>
<feature type="domain" description="Oxidoreductase FAD/NAD(P)-binding" evidence="1">
    <location>
        <begin position="21"/>
        <end position="97"/>
    </location>
</feature>